<dbReference type="InterPro" id="IPR002939">
    <property type="entry name" value="DnaJ_C"/>
</dbReference>
<dbReference type="EMBL" id="LNXT01000025">
    <property type="protein sequence ID" value="KTC70263.1"/>
    <property type="molecule type" value="Genomic_DNA"/>
</dbReference>
<dbReference type="Proteomes" id="UP000054735">
    <property type="component" value="Unassembled WGS sequence"/>
</dbReference>
<dbReference type="GO" id="GO:0051082">
    <property type="term" value="F:unfolded protein binding"/>
    <property type="evidence" value="ECO:0007669"/>
    <property type="project" value="InterPro"/>
</dbReference>
<evidence type="ECO:0000313" key="6">
    <source>
        <dbReference type="Proteomes" id="UP000054735"/>
    </source>
</evidence>
<evidence type="ECO:0000259" key="3">
    <source>
        <dbReference type="PROSITE" id="PS50076"/>
    </source>
</evidence>
<dbReference type="PANTHER" id="PTHR43096:SF52">
    <property type="entry name" value="DNAJ HOMOLOG 1, MITOCHONDRIAL-RELATED"/>
    <property type="match status" value="1"/>
</dbReference>
<reference evidence="5 7" key="2">
    <citation type="submission" date="2018-06" db="EMBL/GenBank/DDBJ databases">
        <authorList>
            <consortium name="Pathogen Informatics"/>
            <person name="Doyle S."/>
        </authorList>
    </citation>
    <scope>NUCLEOTIDE SEQUENCE [LARGE SCALE GENOMIC DNA]</scope>
    <source>
        <strain evidence="5 7">NCTC12437</strain>
    </source>
</reference>
<reference evidence="4 6" key="1">
    <citation type="submission" date="2015-11" db="EMBL/GenBank/DDBJ databases">
        <title>Genomic analysis of 38 Legionella species identifies large and diverse effector repertoires.</title>
        <authorList>
            <person name="Burstein D."/>
            <person name="Amaro F."/>
            <person name="Zusman T."/>
            <person name="Lifshitz Z."/>
            <person name="Cohen O."/>
            <person name="Gilbert J.A."/>
            <person name="Pupko T."/>
            <person name="Shuman H.A."/>
            <person name="Segal G."/>
        </authorList>
    </citation>
    <scope>NUCLEOTIDE SEQUENCE [LARGE SCALE GENOMIC DNA]</scope>
    <source>
        <strain evidence="4 6">CDC#1407-AL-14</strain>
    </source>
</reference>
<dbReference type="Pfam" id="PF01556">
    <property type="entry name" value="DnaJ_C"/>
    <property type="match status" value="1"/>
</dbReference>
<dbReference type="SMART" id="SM00271">
    <property type="entry name" value="DnaJ"/>
    <property type="match status" value="1"/>
</dbReference>
<organism evidence="5 7">
    <name type="scientific">Legionella birminghamensis</name>
    <dbReference type="NCBI Taxonomy" id="28083"/>
    <lineage>
        <taxon>Bacteria</taxon>
        <taxon>Pseudomonadati</taxon>
        <taxon>Pseudomonadota</taxon>
        <taxon>Gammaproteobacteria</taxon>
        <taxon>Legionellales</taxon>
        <taxon>Legionellaceae</taxon>
        <taxon>Legionella</taxon>
    </lineage>
</organism>
<dbReference type="OrthoDB" id="9779889at2"/>
<accession>A0A378I568</accession>
<dbReference type="PRINTS" id="PR00625">
    <property type="entry name" value="JDOMAIN"/>
</dbReference>
<sequence length="315" mass="36258">MDFKDYYQIMGLDRNASQEEIKQTYRKLARKYHPDVSKDPKAEDKFKELGEAYDVLKDPEKRAKYDKYGQYWKQQSEAHQQYGQDYQPQYQYTGQSDFDPADFEDFLSSIFSRQSARGKPSGYYDQGQDIHAQLTISLEDSYHGAEKLIQLQLPAVNQKRELEYQQRAIKVKIPKGIGNKQQIRLKGQGGEYAPGRHSDLYIEIHIAPHHLFHLDKKDILLKIPISPWEAVLGANIEIPTLGGTVNMKIPPYSQSGKKMRLKGRGLPGNPPGDQYITLEIVIPETENSEMKKLFEQMAASVHFNPREKMGGRHGR</sequence>
<dbReference type="Proteomes" id="UP000255066">
    <property type="component" value="Unassembled WGS sequence"/>
</dbReference>
<evidence type="ECO:0000256" key="1">
    <source>
        <dbReference type="ARBA" id="ARBA00022490"/>
    </source>
</evidence>
<evidence type="ECO:0000313" key="5">
    <source>
        <dbReference type="EMBL" id="STX30329.1"/>
    </source>
</evidence>
<keyword evidence="2" id="KW-0143">Chaperone</keyword>
<evidence type="ECO:0000313" key="4">
    <source>
        <dbReference type="EMBL" id="KTC70263.1"/>
    </source>
</evidence>
<dbReference type="InterPro" id="IPR036869">
    <property type="entry name" value="J_dom_sf"/>
</dbReference>
<dbReference type="InterPro" id="IPR008971">
    <property type="entry name" value="HSP40/DnaJ_pept-bd"/>
</dbReference>
<proteinExistence type="predicted"/>
<evidence type="ECO:0000256" key="2">
    <source>
        <dbReference type="ARBA" id="ARBA00023186"/>
    </source>
</evidence>
<gene>
    <name evidence="5" type="primary">cbpA</name>
    <name evidence="4" type="synonym">cbpA_1</name>
    <name evidence="4" type="ORF">Lbir_1846</name>
    <name evidence="5" type="ORF">NCTC12437_00082</name>
</gene>
<keyword evidence="6" id="KW-1185">Reference proteome</keyword>
<protein>
    <submittedName>
        <fullName evidence="5">DNA-binding protein DnaJ</fullName>
    </submittedName>
</protein>
<dbReference type="Gene3D" id="2.60.260.20">
    <property type="entry name" value="Urease metallochaperone UreE, N-terminal domain"/>
    <property type="match status" value="2"/>
</dbReference>
<dbReference type="CDD" id="cd10747">
    <property type="entry name" value="DnaJ_C"/>
    <property type="match status" value="1"/>
</dbReference>
<dbReference type="EMBL" id="UGNW01000001">
    <property type="protein sequence ID" value="STX30329.1"/>
    <property type="molecule type" value="Genomic_DNA"/>
</dbReference>
<feature type="domain" description="J" evidence="3">
    <location>
        <begin position="5"/>
        <end position="69"/>
    </location>
</feature>
<keyword evidence="5" id="KW-0238">DNA-binding</keyword>
<evidence type="ECO:0000313" key="7">
    <source>
        <dbReference type="Proteomes" id="UP000255066"/>
    </source>
</evidence>
<keyword evidence="1" id="KW-0963">Cytoplasm</keyword>
<dbReference type="InterPro" id="IPR018253">
    <property type="entry name" value="DnaJ_domain_CS"/>
</dbReference>
<dbReference type="SUPFAM" id="SSF46565">
    <property type="entry name" value="Chaperone J-domain"/>
    <property type="match status" value="1"/>
</dbReference>
<dbReference type="PANTHER" id="PTHR43096">
    <property type="entry name" value="DNAJ HOMOLOG 1, MITOCHONDRIAL-RELATED"/>
    <property type="match status" value="1"/>
</dbReference>
<dbReference type="PROSITE" id="PS00636">
    <property type="entry name" value="DNAJ_1"/>
    <property type="match status" value="1"/>
</dbReference>
<dbReference type="GO" id="GO:0042026">
    <property type="term" value="P:protein refolding"/>
    <property type="evidence" value="ECO:0007669"/>
    <property type="project" value="TreeGrafter"/>
</dbReference>
<dbReference type="GO" id="GO:0003677">
    <property type="term" value="F:DNA binding"/>
    <property type="evidence" value="ECO:0007669"/>
    <property type="project" value="UniProtKB-KW"/>
</dbReference>
<dbReference type="AlphaFoldDB" id="A0A378I568"/>
<dbReference type="Gene3D" id="1.10.287.110">
    <property type="entry name" value="DnaJ domain"/>
    <property type="match status" value="1"/>
</dbReference>
<dbReference type="CDD" id="cd06257">
    <property type="entry name" value="DnaJ"/>
    <property type="match status" value="1"/>
</dbReference>
<dbReference type="GO" id="GO:0005737">
    <property type="term" value="C:cytoplasm"/>
    <property type="evidence" value="ECO:0007669"/>
    <property type="project" value="TreeGrafter"/>
</dbReference>
<dbReference type="STRING" id="28083.Lbir_1846"/>
<dbReference type="PROSITE" id="PS50076">
    <property type="entry name" value="DNAJ_2"/>
    <property type="match status" value="1"/>
</dbReference>
<dbReference type="RefSeq" id="WP_058523880.1">
    <property type="nucleotide sequence ID" value="NZ_CAAAHV010000015.1"/>
</dbReference>
<name>A0A378I568_9GAMM</name>
<dbReference type="FunFam" id="2.60.260.20:FF:000013">
    <property type="entry name" value="DnaJ subfamily B member 11"/>
    <property type="match status" value="1"/>
</dbReference>
<dbReference type="Pfam" id="PF00226">
    <property type="entry name" value="DnaJ"/>
    <property type="match status" value="1"/>
</dbReference>
<dbReference type="SUPFAM" id="SSF49493">
    <property type="entry name" value="HSP40/DnaJ peptide-binding domain"/>
    <property type="match status" value="2"/>
</dbReference>
<dbReference type="InterPro" id="IPR001623">
    <property type="entry name" value="DnaJ_domain"/>
</dbReference>